<feature type="compositionally biased region" description="Basic and acidic residues" evidence="3">
    <location>
        <begin position="691"/>
        <end position="707"/>
    </location>
</feature>
<feature type="compositionally biased region" description="Basic and acidic residues" evidence="3">
    <location>
        <begin position="235"/>
        <end position="253"/>
    </location>
</feature>
<dbReference type="Pfam" id="PF00264">
    <property type="entry name" value="Tyrosinase"/>
    <property type="match status" value="1"/>
</dbReference>
<dbReference type="GO" id="GO:0046872">
    <property type="term" value="F:metal ion binding"/>
    <property type="evidence" value="ECO:0007669"/>
    <property type="project" value="UniProtKB-KW"/>
</dbReference>
<dbReference type="InterPro" id="IPR050316">
    <property type="entry name" value="Tyrosinase/Hemocyanin"/>
</dbReference>
<dbReference type="PANTHER" id="PTHR11474">
    <property type="entry name" value="TYROSINASE FAMILY MEMBER"/>
    <property type="match status" value="1"/>
</dbReference>
<dbReference type="SUPFAM" id="SSF48056">
    <property type="entry name" value="Di-copper centre-containing domain"/>
    <property type="match status" value="1"/>
</dbReference>
<feature type="compositionally biased region" description="Acidic residues" evidence="3">
    <location>
        <begin position="32"/>
        <end position="50"/>
    </location>
</feature>
<dbReference type="GO" id="GO:0016491">
    <property type="term" value="F:oxidoreductase activity"/>
    <property type="evidence" value="ECO:0007669"/>
    <property type="project" value="InterPro"/>
</dbReference>
<evidence type="ECO:0000256" key="3">
    <source>
        <dbReference type="SAM" id="MobiDB-lite"/>
    </source>
</evidence>
<protein>
    <recommendedName>
        <fullName evidence="4">Tyrosinase copper-binding domain-containing protein</fullName>
    </recommendedName>
</protein>
<feature type="region of interest" description="Disordered" evidence="3">
    <location>
        <begin position="235"/>
        <end position="265"/>
    </location>
</feature>
<dbReference type="PANTHER" id="PTHR11474:SF126">
    <property type="entry name" value="TYROSINASE-LIKE PROTEIN TYR-1-RELATED"/>
    <property type="match status" value="1"/>
</dbReference>
<dbReference type="Gene3D" id="1.10.1280.10">
    <property type="entry name" value="Di-copper center containing domain from catechol oxidase"/>
    <property type="match status" value="1"/>
</dbReference>
<feature type="compositionally biased region" description="Basic and acidic residues" evidence="3">
    <location>
        <begin position="21"/>
        <end position="31"/>
    </location>
</feature>
<evidence type="ECO:0000313" key="5">
    <source>
        <dbReference type="EMBL" id="CAE4589813.1"/>
    </source>
</evidence>
<keyword evidence="1" id="KW-0479">Metal-binding</keyword>
<feature type="compositionally biased region" description="Basic and acidic residues" evidence="3">
    <location>
        <begin position="1"/>
        <end position="11"/>
    </location>
</feature>
<evidence type="ECO:0000256" key="2">
    <source>
        <dbReference type="ARBA" id="ARBA00023008"/>
    </source>
</evidence>
<dbReference type="InterPro" id="IPR008922">
    <property type="entry name" value="Di-copper_centre_dom_sf"/>
</dbReference>
<dbReference type="EMBL" id="HBNS01007193">
    <property type="protein sequence ID" value="CAE4589813.1"/>
    <property type="molecule type" value="Transcribed_RNA"/>
</dbReference>
<feature type="compositionally biased region" description="Basic residues" evidence="3">
    <location>
        <begin position="680"/>
        <end position="690"/>
    </location>
</feature>
<reference evidence="5" key="1">
    <citation type="submission" date="2021-01" db="EMBL/GenBank/DDBJ databases">
        <authorList>
            <person name="Corre E."/>
            <person name="Pelletier E."/>
            <person name="Niang G."/>
            <person name="Scheremetjew M."/>
            <person name="Finn R."/>
            <person name="Kale V."/>
            <person name="Holt S."/>
            <person name="Cochrane G."/>
            <person name="Meng A."/>
            <person name="Brown T."/>
            <person name="Cohen L."/>
        </authorList>
    </citation>
    <scope>NUCLEOTIDE SEQUENCE</scope>
    <source>
        <strain evidence="5">GSO104</strain>
    </source>
</reference>
<keyword evidence="2" id="KW-0186">Copper</keyword>
<dbReference type="PRINTS" id="PR00092">
    <property type="entry name" value="TYROSINASE"/>
</dbReference>
<gene>
    <name evidence="5" type="ORF">DBRI00130_LOCUS5825</name>
</gene>
<accession>A0A7S4QPD7</accession>
<organism evidence="5">
    <name type="scientific">Ditylum brightwellii</name>
    <dbReference type="NCBI Taxonomy" id="49249"/>
    <lineage>
        <taxon>Eukaryota</taxon>
        <taxon>Sar</taxon>
        <taxon>Stramenopiles</taxon>
        <taxon>Ochrophyta</taxon>
        <taxon>Bacillariophyta</taxon>
        <taxon>Mediophyceae</taxon>
        <taxon>Lithodesmiophycidae</taxon>
        <taxon>Lithodesmiales</taxon>
        <taxon>Lithodesmiaceae</taxon>
        <taxon>Ditylum</taxon>
    </lineage>
</organism>
<feature type="compositionally biased region" description="Basic and acidic residues" evidence="3">
    <location>
        <begin position="66"/>
        <end position="125"/>
    </location>
</feature>
<feature type="domain" description="Tyrosinase copper-binding" evidence="4">
    <location>
        <begin position="268"/>
        <end position="499"/>
    </location>
</feature>
<evidence type="ECO:0000256" key="1">
    <source>
        <dbReference type="ARBA" id="ARBA00022723"/>
    </source>
</evidence>
<proteinExistence type="predicted"/>
<name>A0A7S4QPD7_9STRA</name>
<sequence length="715" mass="82567">MSDEVNTDRKPAAVNLEREEDERKKFEREKDEIEEGDTEEGETDEGETDESEPKKGETDESETDESERIKVEPKENEPKEVEIKKVETEERGTDDGETKKVEPKKVEPKKGEPKKGEPKKGEPKKSKTIRKNILALFDDEDNTDQTPTAVNLESKDATIETMINHNGSELDRYMIALLRLQTEGRVDYRRLVGMHGGGFGTSIDKSEIDAWKSSGKTKEFRPLMMVKVDLDKDQNISEVDSKHNTQDKDDKGKWPSPQNNVTPEELKEDQEYLSHIFCWYGQPPFLLWHRAMMVEFERLLQEYDPLFPHCHEGSLALGAHYYDWKGWDGMDLPAIISYPTYRLKTHVFDSVLEGMQGYNSHNHTIVNPLYRWFAPMLTHHQLNETFPSEMPEDNNCTTREPALSDASGSMNFGYPFLKIGSEGAISAETSVTEAMRESDFLAFCTTTYNGRRSIENGHNLFHNRVGGLNGTMSSLQSGFDPIFFLHHSNVERQFMSWQRVWVKRGGDEYLPPKWLMETRLYPWTKPERVKKGKLSWNTKADLDENEDAAKKTANDATVKDWWHHEELEYEYDHYEPVTEPLDSGRHRTDQSKVLMTVRAPVLTNGSFDLFLRENAKCEKIVDSVSLIIGKQKRSHLTLVFDVTKIYKKGTNNNINNLFVRHKGEEYPVGSNETFENKSVRQPRAHMKAIRRTLEKHSADTKSDDKSPKWWSRKGK</sequence>
<dbReference type="AlphaFoldDB" id="A0A7S4QPD7"/>
<feature type="region of interest" description="Disordered" evidence="3">
    <location>
        <begin position="1"/>
        <end position="128"/>
    </location>
</feature>
<feature type="region of interest" description="Disordered" evidence="3">
    <location>
        <begin position="669"/>
        <end position="715"/>
    </location>
</feature>
<evidence type="ECO:0000259" key="4">
    <source>
        <dbReference type="Pfam" id="PF00264"/>
    </source>
</evidence>
<dbReference type="InterPro" id="IPR002227">
    <property type="entry name" value="Tyrosinase_Cu-bd"/>
</dbReference>